<name>A0AA41QC92_9MICO</name>
<dbReference type="GO" id="GO:0016705">
    <property type="term" value="F:oxidoreductase activity, acting on paired donors, with incorporation or reduction of molecular oxygen"/>
    <property type="evidence" value="ECO:0007669"/>
    <property type="project" value="InterPro"/>
</dbReference>
<accession>A0AA41QC92</accession>
<gene>
    <name evidence="1" type="ORF">L1785_05815</name>
</gene>
<dbReference type="Proteomes" id="UP001165405">
    <property type="component" value="Unassembled WGS sequence"/>
</dbReference>
<dbReference type="GO" id="GO:0004497">
    <property type="term" value="F:monooxygenase activity"/>
    <property type="evidence" value="ECO:0007669"/>
    <property type="project" value="InterPro"/>
</dbReference>
<comment type="caution">
    <text evidence="1">The sequence shown here is derived from an EMBL/GenBank/DDBJ whole genome shotgun (WGS) entry which is preliminary data.</text>
</comment>
<keyword evidence="2" id="KW-1185">Reference proteome</keyword>
<dbReference type="AlphaFoldDB" id="A0AA41QC92"/>
<dbReference type="InterPro" id="IPR001128">
    <property type="entry name" value="Cyt_P450"/>
</dbReference>
<proteinExistence type="predicted"/>
<reference evidence="1" key="1">
    <citation type="submission" date="2022-01" db="EMBL/GenBank/DDBJ databases">
        <title>Antribacter sp. nov., isolated from Guizhou of China.</title>
        <authorList>
            <person name="Chengliang C."/>
            <person name="Ya Z."/>
        </authorList>
    </citation>
    <scope>NUCLEOTIDE SEQUENCE</scope>
    <source>
        <strain evidence="1">KLBMP 9083</strain>
    </source>
</reference>
<dbReference type="EMBL" id="JAKGSG010000021">
    <property type="protein sequence ID" value="MCF4120487.1"/>
    <property type="molecule type" value="Genomic_DNA"/>
</dbReference>
<dbReference type="GO" id="GO:0005506">
    <property type="term" value="F:iron ion binding"/>
    <property type="evidence" value="ECO:0007669"/>
    <property type="project" value="InterPro"/>
</dbReference>
<protein>
    <submittedName>
        <fullName evidence="1">Cytochrome P450</fullName>
    </submittedName>
</protein>
<dbReference type="InterPro" id="IPR036396">
    <property type="entry name" value="Cyt_P450_sf"/>
</dbReference>
<dbReference type="GO" id="GO:0020037">
    <property type="term" value="F:heme binding"/>
    <property type="evidence" value="ECO:0007669"/>
    <property type="project" value="InterPro"/>
</dbReference>
<evidence type="ECO:0000313" key="1">
    <source>
        <dbReference type="EMBL" id="MCF4120487.1"/>
    </source>
</evidence>
<sequence length="451" mass="48801">MPAHAALGRTPVDLGPAETLLVLRKVLGPLVAEGAIMRRPAVTAWAERRQVDRDLVRTLGSLRDRHGGAPLVLRLGPRRIVVVTEADDVARLLQGTPVPFSAATREKRGALDQFVPHGVLVSTAAGRTVRRPVNEAALDTGRPVHGDADLILEVVDREAHGLLARARERGILDWAAFTDAFTRAAREITLGPTARDDTPLTDTLTALRRAANWSYLHPRRKRLRRDLDSRIRLYARAAPPRTLLGRALARAEQDGTTGIADPAGQVPHWLFAFDAAGSTVFRALAVLASRPEARAAVLAEVIPPTSDHPPLLPASRAAVLEAVRLWPTTLLILRDSTEPTVWGARELPAGTGFAIVSAFFHRDERRLPFAHEFTPGAWSDGRAADDRGIVPFSGGPAACAGRDLVLLVASSWLTRLVAGGNLDLEGRSRYLARDPLPATVDHLGLRFTVGR</sequence>
<organism evidence="1 2">
    <name type="scientific">Antribacter soli</name>
    <dbReference type="NCBI Taxonomy" id="2910976"/>
    <lineage>
        <taxon>Bacteria</taxon>
        <taxon>Bacillati</taxon>
        <taxon>Actinomycetota</taxon>
        <taxon>Actinomycetes</taxon>
        <taxon>Micrococcales</taxon>
        <taxon>Promicromonosporaceae</taxon>
        <taxon>Antribacter</taxon>
    </lineage>
</organism>
<evidence type="ECO:0000313" key="2">
    <source>
        <dbReference type="Proteomes" id="UP001165405"/>
    </source>
</evidence>
<dbReference type="Gene3D" id="1.10.630.10">
    <property type="entry name" value="Cytochrome P450"/>
    <property type="match status" value="1"/>
</dbReference>
<dbReference type="Pfam" id="PF00067">
    <property type="entry name" value="p450"/>
    <property type="match status" value="1"/>
</dbReference>
<dbReference type="RefSeq" id="WP_236088256.1">
    <property type="nucleotide sequence ID" value="NZ_JAKGSG010000021.1"/>
</dbReference>
<dbReference type="SUPFAM" id="SSF48264">
    <property type="entry name" value="Cytochrome P450"/>
    <property type="match status" value="1"/>
</dbReference>